<dbReference type="EMBL" id="CAVNYO010000079">
    <property type="protein sequence ID" value="CAK5265024.1"/>
    <property type="molecule type" value="Genomic_DNA"/>
</dbReference>
<comment type="caution">
    <text evidence="2">The sequence shown here is derived from an EMBL/GenBank/DDBJ whole genome shotgun (WGS) entry which is preliminary data.</text>
</comment>
<gene>
    <name evidence="2" type="ORF">MYCIT1_LOCUS5689</name>
</gene>
<dbReference type="AlphaFoldDB" id="A0AAD2GZ25"/>
<name>A0AAD2GZ25_9AGAR</name>
<keyword evidence="3" id="KW-1185">Reference proteome</keyword>
<evidence type="ECO:0000256" key="1">
    <source>
        <dbReference type="SAM" id="MobiDB-lite"/>
    </source>
</evidence>
<protein>
    <submittedName>
        <fullName evidence="2">Uncharacterized protein</fullName>
    </submittedName>
</protein>
<feature type="region of interest" description="Disordered" evidence="1">
    <location>
        <begin position="53"/>
        <end position="86"/>
    </location>
</feature>
<proteinExistence type="predicted"/>
<organism evidence="2 3">
    <name type="scientific">Mycena citricolor</name>
    <dbReference type="NCBI Taxonomy" id="2018698"/>
    <lineage>
        <taxon>Eukaryota</taxon>
        <taxon>Fungi</taxon>
        <taxon>Dikarya</taxon>
        <taxon>Basidiomycota</taxon>
        <taxon>Agaricomycotina</taxon>
        <taxon>Agaricomycetes</taxon>
        <taxon>Agaricomycetidae</taxon>
        <taxon>Agaricales</taxon>
        <taxon>Marasmiineae</taxon>
        <taxon>Mycenaceae</taxon>
        <taxon>Mycena</taxon>
    </lineage>
</organism>
<feature type="compositionally biased region" description="Low complexity" evidence="1">
    <location>
        <begin position="56"/>
        <end position="73"/>
    </location>
</feature>
<sequence length="100" mass="10909">MSATSSYPSFSFVIHQAHPTVAFFTINRNHLDLHELPSALAVPAALQMPLSAASTPQQAQSVQGVQQQQPQQSTNTLASRSSRVKQGAKRVVLFVRNRLV</sequence>
<evidence type="ECO:0000313" key="3">
    <source>
        <dbReference type="Proteomes" id="UP001295794"/>
    </source>
</evidence>
<evidence type="ECO:0000313" key="2">
    <source>
        <dbReference type="EMBL" id="CAK5265024.1"/>
    </source>
</evidence>
<dbReference type="Proteomes" id="UP001295794">
    <property type="component" value="Unassembled WGS sequence"/>
</dbReference>
<reference evidence="2" key="1">
    <citation type="submission" date="2023-11" db="EMBL/GenBank/DDBJ databases">
        <authorList>
            <person name="De Vega J J."/>
            <person name="De Vega J J."/>
        </authorList>
    </citation>
    <scope>NUCLEOTIDE SEQUENCE</scope>
</reference>
<accession>A0AAD2GZ25</accession>